<accession>A0A378I0C1</accession>
<organism evidence="8 9">
    <name type="scientific">Legionella beliardensis</name>
    <dbReference type="NCBI Taxonomy" id="91822"/>
    <lineage>
        <taxon>Bacteria</taxon>
        <taxon>Pseudomonadati</taxon>
        <taxon>Pseudomonadota</taxon>
        <taxon>Gammaproteobacteria</taxon>
        <taxon>Legionellales</taxon>
        <taxon>Legionellaceae</taxon>
        <taxon>Legionella</taxon>
    </lineage>
</organism>
<evidence type="ECO:0000256" key="1">
    <source>
        <dbReference type="ARBA" id="ARBA00001947"/>
    </source>
</evidence>
<dbReference type="AlphaFoldDB" id="A0A378I0C1"/>
<keyword evidence="4 8" id="KW-0378">Hydrolase</keyword>
<dbReference type="GO" id="GO:0046872">
    <property type="term" value="F:metal ion binding"/>
    <property type="evidence" value="ECO:0007669"/>
    <property type="project" value="UniProtKB-KW"/>
</dbReference>
<evidence type="ECO:0000256" key="3">
    <source>
        <dbReference type="ARBA" id="ARBA00022723"/>
    </source>
</evidence>
<dbReference type="EC" id="3.4.24.-" evidence="8"/>
<protein>
    <submittedName>
        <fullName evidence="8">Zn-dependent protease</fullName>
        <ecNumber evidence="8">3.4.24.-</ecNumber>
    </submittedName>
</protein>
<name>A0A378I0C1_9GAMM</name>
<proteinExistence type="predicted"/>
<dbReference type="InterPro" id="IPR001915">
    <property type="entry name" value="Peptidase_M48"/>
</dbReference>
<dbReference type="GO" id="GO:0051603">
    <property type="term" value="P:proteolysis involved in protein catabolic process"/>
    <property type="evidence" value="ECO:0007669"/>
    <property type="project" value="TreeGrafter"/>
</dbReference>
<feature type="domain" description="Peptidase M48" evidence="7">
    <location>
        <begin position="74"/>
        <end position="253"/>
    </location>
</feature>
<evidence type="ECO:0000256" key="2">
    <source>
        <dbReference type="ARBA" id="ARBA00022670"/>
    </source>
</evidence>
<dbReference type="GO" id="GO:0004222">
    <property type="term" value="F:metalloendopeptidase activity"/>
    <property type="evidence" value="ECO:0007669"/>
    <property type="project" value="InterPro"/>
</dbReference>
<dbReference type="InterPro" id="IPR051156">
    <property type="entry name" value="Mito/Outer_Membr_Metalloprot"/>
</dbReference>
<dbReference type="OrthoDB" id="9810445at2"/>
<keyword evidence="2 8" id="KW-0645">Protease</keyword>
<keyword evidence="9" id="KW-1185">Reference proteome</keyword>
<dbReference type="Gene3D" id="3.30.2010.10">
    <property type="entry name" value="Metalloproteases ('zincins'), catalytic domain"/>
    <property type="match status" value="1"/>
</dbReference>
<dbReference type="SUPFAM" id="SSF48452">
    <property type="entry name" value="TPR-like"/>
    <property type="match status" value="1"/>
</dbReference>
<dbReference type="Gene3D" id="1.25.40.10">
    <property type="entry name" value="Tetratricopeptide repeat domain"/>
    <property type="match status" value="1"/>
</dbReference>
<dbReference type="PANTHER" id="PTHR22726:SF1">
    <property type="entry name" value="METALLOENDOPEPTIDASE OMA1, MITOCHONDRIAL"/>
    <property type="match status" value="1"/>
</dbReference>
<evidence type="ECO:0000256" key="4">
    <source>
        <dbReference type="ARBA" id="ARBA00022801"/>
    </source>
</evidence>
<evidence type="ECO:0000259" key="7">
    <source>
        <dbReference type="Pfam" id="PF01435"/>
    </source>
</evidence>
<gene>
    <name evidence="8" type="primary">yggG</name>
    <name evidence="8" type="ORF">NCTC13315_01140</name>
</gene>
<comment type="cofactor">
    <cofactor evidence="1">
        <name>Zn(2+)</name>
        <dbReference type="ChEBI" id="CHEBI:29105"/>
    </cofactor>
</comment>
<dbReference type="InterPro" id="IPR011990">
    <property type="entry name" value="TPR-like_helical_dom_sf"/>
</dbReference>
<evidence type="ECO:0000313" key="8">
    <source>
        <dbReference type="EMBL" id="STX28609.1"/>
    </source>
</evidence>
<keyword evidence="5" id="KW-0862">Zinc</keyword>
<dbReference type="PANTHER" id="PTHR22726">
    <property type="entry name" value="METALLOENDOPEPTIDASE OMA1"/>
    <property type="match status" value="1"/>
</dbReference>
<keyword evidence="3" id="KW-0479">Metal-binding</keyword>
<dbReference type="GO" id="GO:0016020">
    <property type="term" value="C:membrane"/>
    <property type="evidence" value="ECO:0007669"/>
    <property type="project" value="TreeGrafter"/>
</dbReference>
<keyword evidence="6" id="KW-0482">Metalloprotease</keyword>
<evidence type="ECO:0000256" key="6">
    <source>
        <dbReference type="ARBA" id="ARBA00023049"/>
    </source>
</evidence>
<evidence type="ECO:0000313" key="9">
    <source>
        <dbReference type="Proteomes" id="UP000254968"/>
    </source>
</evidence>
<dbReference type="Pfam" id="PF01435">
    <property type="entry name" value="Peptidase_M48"/>
    <property type="match status" value="1"/>
</dbReference>
<dbReference type="RefSeq" id="WP_115302340.1">
    <property type="nucleotide sequence ID" value="NZ_CAAAHO010000001.1"/>
</dbReference>
<reference evidence="8 9" key="1">
    <citation type="submission" date="2018-06" db="EMBL/GenBank/DDBJ databases">
        <authorList>
            <consortium name="Pathogen Informatics"/>
            <person name="Doyle S."/>
        </authorList>
    </citation>
    <scope>NUCLEOTIDE SEQUENCE [LARGE SCALE GENOMIC DNA]</scope>
    <source>
        <strain evidence="8 9">NCTC13315</strain>
    </source>
</reference>
<evidence type="ECO:0000256" key="5">
    <source>
        <dbReference type="ARBA" id="ARBA00022833"/>
    </source>
</evidence>
<sequence length="473" mass="54076">MKQRAQNKILKRFKIIKTLLIIISLQLHTYYAYCLTPYSNKQLEELEKEFVQQINQSDSIVRNPLANQYINHLGRQLTRSNSSFSPYFFIVKSDEINAFAGPGGYIGLNSQLILATENESELAGVMAHELAHVRLHHLYRLLEHEKQMRIPLLASLLASVALGAVNPTLGSGALMASLSGFAQDNINFIRANEKEADRIGINMLIRSGLNPTGMANFFKKLQQHSRYFYTANLPAILRTHPLDDDRIAEAESRTADLKNKKYLDNLDYQLFKELIRTTVTQNPQQLFTYYKHECKRHNSNTACQYGYAISFIKIDNYQQAQQHLMPLIKNDNNNLFYQIAMAQAETGSKQFMASLKRLQELQLNYPENYAALMAYAQTLRLAGKSDQAVTILLKGFRQFKNDLPLCEELAQAQAAAEQKGYAYFTEAQCHLLQGRQRDALRQLKLARALAKKDQYLIARAEAMIEDIKYMAKN</sequence>
<dbReference type="EMBL" id="UGNV01000001">
    <property type="protein sequence ID" value="STX28609.1"/>
    <property type="molecule type" value="Genomic_DNA"/>
</dbReference>
<dbReference type="Proteomes" id="UP000254968">
    <property type="component" value="Unassembled WGS sequence"/>
</dbReference>